<dbReference type="PANTHER" id="PTHR24007:SF7">
    <property type="entry name" value="BRCA1-ASSOCIATED PROTEIN"/>
    <property type="match status" value="1"/>
</dbReference>
<dbReference type="eggNOG" id="KOG0804">
    <property type="taxonomic scope" value="Eukaryota"/>
</dbReference>
<evidence type="ECO:0000256" key="1">
    <source>
        <dbReference type="SAM" id="MobiDB-lite"/>
    </source>
</evidence>
<dbReference type="GO" id="GO:0005737">
    <property type="term" value="C:cytoplasm"/>
    <property type="evidence" value="ECO:0007669"/>
    <property type="project" value="TreeGrafter"/>
</dbReference>
<dbReference type="STRING" id="1365824.V5GF05"/>
<evidence type="ECO:0000313" key="2">
    <source>
        <dbReference type="EMBL" id="EST04582.1"/>
    </source>
</evidence>
<reference evidence="3" key="1">
    <citation type="journal article" date="2013" name="Genome Announc.">
        <title>Draft genome sequence of Pseudozyma brasiliensis sp. nov. strain GHG001, a high producer of endo-1,4-xylanase isolated from an insect pest of sugarcane.</title>
        <authorList>
            <person name="Oliveira J.V.D.C."/>
            <person name="dos Santos R.A.C."/>
            <person name="Borges T.A."/>
            <person name="Riano-Pachon D.M."/>
            <person name="Goldman G.H."/>
        </authorList>
    </citation>
    <scope>NUCLEOTIDE SEQUENCE [LARGE SCALE GENOMIC DNA]</scope>
    <source>
        <strain evidence="3">GHG001</strain>
    </source>
</reference>
<evidence type="ECO:0000313" key="3">
    <source>
        <dbReference type="Proteomes" id="UP000019377"/>
    </source>
</evidence>
<dbReference type="PANTHER" id="PTHR24007">
    <property type="entry name" value="BRCA1-ASSOCIATED PROTEIN"/>
    <property type="match status" value="1"/>
</dbReference>
<feature type="region of interest" description="Disordered" evidence="1">
    <location>
        <begin position="132"/>
        <end position="152"/>
    </location>
</feature>
<dbReference type="EMBL" id="KI545895">
    <property type="protein sequence ID" value="EST04582.1"/>
    <property type="molecule type" value="Genomic_DNA"/>
</dbReference>
<keyword evidence="3" id="KW-1185">Reference proteome</keyword>
<dbReference type="OMA" id="RLWNARY"/>
<feature type="compositionally biased region" description="Basic residues" evidence="1">
    <location>
        <begin position="231"/>
        <end position="240"/>
    </location>
</feature>
<dbReference type="Proteomes" id="UP000019377">
    <property type="component" value="Unassembled WGS sequence"/>
</dbReference>
<sequence length="240" mass="26749">MFNATPERSRMLPASASYASAMSMSGTKHSGPPASFSRGDTSHHHPPEDDHAQSDDGTARGASSSRTDEKLEAIGMEYSYLLTSQLESQRHFYEDKLDQFQSSLATLTGELSALTLKSKQIDELSARTAQLERSNELLDKEKERSDRKAEKAVELARTLERELHSEREMNKGLMERLEKTKESEEGLKAQVTDLQEQVGDLMFFVQARDKLDQEGGEAQGGDVEMRPKPGASRKGKGRKK</sequence>
<name>V5GF05_KALBG</name>
<feature type="region of interest" description="Disordered" evidence="1">
    <location>
        <begin position="1"/>
        <end position="70"/>
    </location>
</feature>
<accession>V5GF05</accession>
<feature type="compositionally biased region" description="Low complexity" evidence="1">
    <location>
        <begin position="14"/>
        <end position="25"/>
    </location>
</feature>
<feature type="compositionally biased region" description="Basic and acidic residues" evidence="1">
    <location>
        <begin position="133"/>
        <end position="152"/>
    </location>
</feature>
<dbReference type="GO" id="GO:0007265">
    <property type="term" value="P:Ras protein signal transduction"/>
    <property type="evidence" value="ECO:0007669"/>
    <property type="project" value="TreeGrafter"/>
</dbReference>
<dbReference type="GO" id="GO:0061630">
    <property type="term" value="F:ubiquitin protein ligase activity"/>
    <property type="evidence" value="ECO:0007669"/>
    <property type="project" value="TreeGrafter"/>
</dbReference>
<feature type="region of interest" description="Disordered" evidence="1">
    <location>
        <begin position="210"/>
        <end position="240"/>
    </location>
</feature>
<dbReference type="HOGENOM" id="CLU_1156827_0_0_1"/>
<organism evidence="2 3">
    <name type="scientific">Kalmanozyma brasiliensis (strain GHG001)</name>
    <name type="common">Yeast</name>
    <name type="synonym">Pseudozyma brasiliensis</name>
    <dbReference type="NCBI Taxonomy" id="1365824"/>
    <lineage>
        <taxon>Eukaryota</taxon>
        <taxon>Fungi</taxon>
        <taxon>Dikarya</taxon>
        <taxon>Basidiomycota</taxon>
        <taxon>Ustilaginomycotina</taxon>
        <taxon>Ustilaginomycetes</taxon>
        <taxon>Ustilaginales</taxon>
        <taxon>Ustilaginaceae</taxon>
        <taxon>Kalmanozyma</taxon>
    </lineage>
</organism>
<protein>
    <submittedName>
        <fullName evidence="2">Uncharacterized protein</fullName>
    </submittedName>
</protein>
<proteinExistence type="predicted"/>
<dbReference type="GO" id="GO:0016567">
    <property type="term" value="P:protein ubiquitination"/>
    <property type="evidence" value="ECO:0007669"/>
    <property type="project" value="TreeGrafter"/>
</dbReference>
<dbReference type="OrthoDB" id="273556at2759"/>
<feature type="compositionally biased region" description="Basic and acidic residues" evidence="1">
    <location>
        <begin position="40"/>
        <end position="58"/>
    </location>
</feature>
<gene>
    <name evidence="2" type="ORF">PSEUBRA_SCAF9g01366</name>
</gene>
<dbReference type="AlphaFoldDB" id="V5GF05"/>